<dbReference type="PATRIC" id="fig|189381.10.peg.2222"/>
<dbReference type="PANTHER" id="PTHR42709:SF8">
    <property type="entry name" value="UNDECAPRENYL PHOSPHATE TRANSPORTER A"/>
    <property type="match status" value="1"/>
</dbReference>
<accession>A0A0J5SQX9</accession>
<dbReference type="OrthoDB" id="9813426at2"/>
<gene>
    <name evidence="4" type="ORF">AV649_04675</name>
</gene>
<dbReference type="Pfam" id="PF09335">
    <property type="entry name" value="VTT_dom"/>
    <property type="match status" value="1"/>
</dbReference>
<feature type="transmembrane region" description="Helical" evidence="2">
    <location>
        <begin position="176"/>
        <end position="193"/>
    </location>
</feature>
<keyword evidence="2" id="KW-0812">Transmembrane</keyword>
<comment type="caution">
    <text evidence="4">The sequence shown here is derived from an EMBL/GenBank/DDBJ whole genome shotgun (WGS) entry which is preliminary data.</text>
</comment>
<feature type="transmembrane region" description="Helical" evidence="2">
    <location>
        <begin position="136"/>
        <end position="156"/>
    </location>
</feature>
<sequence>MDTDWILQLLSTLGDWGYIGVAGALMVEVIPSELVLGYAGYLVHEGQISLVGAMLSGMIGGTLAQVFLYWLGRYGGRPFFDRYGKFLLMPPRHIEAAEKWFEKHGTFVVFTARFIPVVRHAISIPAGMSRMPLSSFCLYTFAAMFPWTLLFLLVGMQLGTHWQHIEVIGVRYIKPLAVIAIGGISLYVLFTFLRSRKRR</sequence>
<feature type="transmembrane region" description="Helical" evidence="2">
    <location>
        <begin position="48"/>
        <end position="72"/>
    </location>
</feature>
<organism evidence="4 5">
    <name type="scientific">Rossellomorea marisflavi</name>
    <dbReference type="NCBI Taxonomy" id="189381"/>
    <lineage>
        <taxon>Bacteria</taxon>
        <taxon>Bacillati</taxon>
        <taxon>Bacillota</taxon>
        <taxon>Bacilli</taxon>
        <taxon>Bacillales</taxon>
        <taxon>Bacillaceae</taxon>
        <taxon>Rossellomorea</taxon>
    </lineage>
</organism>
<evidence type="ECO:0000259" key="3">
    <source>
        <dbReference type="Pfam" id="PF09335"/>
    </source>
</evidence>
<proteinExistence type="inferred from homology"/>
<keyword evidence="2" id="KW-1133">Transmembrane helix</keyword>
<dbReference type="InterPro" id="IPR051311">
    <property type="entry name" value="DedA_domain"/>
</dbReference>
<dbReference type="Proteomes" id="UP000076510">
    <property type="component" value="Unassembled WGS sequence"/>
</dbReference>
<evidence type="ECO:0000313" key="5">
    <source>
        <dbReference type="Proteomes" id="UP000076510"/>
    </source>
</evidence>
<reference evidence="5" key="1">
    <citation type="submission" date="2016-01" db="EMBL/GenBank/DDBJ databases">
        <title>Whole genome sequencing of Bhargavaea cecembensis T14.</title>
        <authorList>
            <person name="Hong K.W."/>
        </authorList>
    </citation>
    <scope>NUCLEOTIDE SEQUENCE [LARGE SCALE GENOMIC DNA]</scope>
    <source>
        <strain evidence="5">M19</strain>
    </source>
</reference>
<evidence type="ECO:0000256" key="2">
    <source>
        <dbReference type="SAM" id="Phobius"/>
    </source>
</evidence>
<dbReference type="PANTHER" id="PTHR42709">
    <property type="entry name" value="ALKALINE PHOSPHATASE LIKE PROTEIN"/>
    <property type="match status" value="1"/>
</dbReference>
<dbReference type="GO" id="GO:0005886">
    <property type="term" value="C:plasma membrane"/>
    <property type="evidence" value="ECO:0007669"/>
    <property type="project" value="TreeGrafter"/>
</dbReference>
<name>A0A0J5SQX9_9BACI</name>
<evidence type="ECO:0000313" key="4">
    <source>
        <dbReference type="EMBL" id="KZE45490.1"/>
    </source>
</evidence>
<dbReference type="RefSeq" id="WP_048003850.1">
    <property type="nucleotide sequence ID" value="NZ_JBNKIM010000002.1"/>
</dbReference>
<comment type="similarity">
    <text evidence="1">Belongs to the DedA family.</text>
</comment>
<keyword evidence="2" id="KW-0472">Membrane</keyword>
<dbReference type="InterPro" id="IPR032816">
    <property type="entry name" value="VTT_dom"/>
</dbReference>
<feature type="domain" description="VTT" evidence="3">
    <location>
        <begin position="30"/>
        <end position="155"/>
    </location>
</feature>
<dbReference type="EMBL" id="LQQY01000034">
    <property type="protein sequence ID" value="KZE45490.1"/>
    <property type="molecule type" value="Genomic_DNA"/>
</dbReference>
<protein>
    <recommendedName>
        <fullName evidence="3">VTT domain-containing protein</fullName>
    </recommendedName>
</protein>
<evidence type="ECO:0000256" key="1">
    <source>
        <dbReference type="ARBA" id="ARBA00010792"/>
    </source>
</evidence>
<dbReference type="AlphaFoldDB" id="A0A0J5SQX9"/>